<dbReference type="Pfam" id="PF13360">
    <property type="entry name" value="PQQ_2"/>
    <property type="match status" value="1"/>
</dbReference>
<dbReference type="EMBL" id="LWCS01000014">
    <property type="protein sequence ID" value="OAN40175.1"/>
    <property type="molecule type" value="Genomic_DNA"/>
</dbReference>
<evidence type="ECO:0000313" key="3">
    <source>
        <dbReference type="EMBL" id="OAN40175.1"/>
    </source>
</evidence>
<organism evidence="3 4">
    <name type="scientific">Mycolicibacterium iranicum</name>
    <name type="common">Mycobacterium iranicum</name>
    <dbReference type="NCBI Taxonomy" id="912594"/>
    <lineage>
        <taxon>Bacteria</taxon>
        <taxon>Bacillati</taxon>
        <taxon>Actinomycetota</taxon>
        <taxon>Actinomycetes</taxon>
        <taxon>Mycobacteriales</taxon>
        <taxon>Mycobacteriaceae</taxon>
        <taxon>Mycolicibacterium</taxon>
    </lineage>
</organism>
<dbReference type="RefSeq" id="WP_064280835.1">
    <property type="nucleotide sequence ID" value="NZ_LWCS01000014.1"/>
</dbReference>
<comment type="caution">
    <text evidence="3">The sequence shown here is derived from an EMBL/GenBank/DDBJ whole genome shotgun (WGS) entry which is preliminary data.</text>
</comment>
<evidence type="ECO:0000313" key="4">
    <source>
        <dbReference type="Proteomes" id="UP000078396"/>
    </source>
</evidence>
<keyword evidence="1" id="KW-0732">Signal</keyword>
<dbReference type="InterPro" id="IPR015943">
    <property type="entry name" value="WD40/YVTN_repeat-like_dom_sf"/>
</dbReference>
<dbReference type="eggNOG" id="COG1520">
    <property type="taxonomic scope" value="Bacteria"/>
</dbReference>
<dbReference type="PANTHER" id="PTHR34512:SF30">
    <property type="entry name" value="OUTER MEMBRANE PROTEIN ASSEMBLY FACTOR BAMB"/>
    <property type="match status" value="1"/>
</dbReference>
<name>A0A178LZ72_MYCIR</name>
<dbReference type="AlphaFoldDB" id="A0A178LZ72"/>
<dbReference type="Gene3D" id="2.130.10.10">
    <property type="entry name" value="YVTN repeat-like/Quinoprotein amine dehydrogenase"/>
    <property type="match status" value="1"/>
</dbReference>
<dbReference type="OrthoDB" id="6189277at2"/>
<dbReference type="InterPro" id="IPR002372">
    <property type="entry name" value="PQQ_rpt_dom"/>
</dbReference>
<dbReference type="PROSITE" id="PS51257">
    <property type="entry name" value="PROKAR_LIPOPROTEIN"/>
    <property type="match status" value="1"/>
</dbReference>
<dbReference type="PANTHER" id="PTHR34512">
    <property type="entry name" value="CELL SURFACE PROTEIN"/>
    <property type="match status" value="1"/>
</dbReference>
<evidence type="ECO:0000256" key="1">
    <source>
        <dbReference type="SAM" id="SignalP"/>
    </source>
</evidence>
<gene>
    <name evidence="3" type="ORF">A4X20_15475</name>
</gene>
<sequence>MLRRITAVAVTALTIGVLAGCGNTDSWVDARAAAGWSAQYADAANTSSAPVAGAQNLRLEWGRSVKGSLAAQAALGSGSYLAVNAQTEAGCSLMVWEVDNRARQRWCTRLVQGGGIASPLFDGFDNLYIGQPGLLQSFPTTQWVRWRTPVIGLPLTTRMVAPGRLLVVTHLGQVLVFDAHRGTVSGTSLDLVDGLNPTDSERGLADCRLARPGCPVAAAPAYSEATGMIVLTLWEPDAEKPVLVGLRYRQGQTPELTREWTSDVVGGGPLASPVLSADGTTVYVNGRDEHLWAINSADGTEKWAVPLNYLAQTPPSVTPDGLIIAGGGPGARLTAIRDTAEEGEEVWTREDTSPLTTSSLADVGYTVVRDGEGDAAGLALRVFNLGDGSSVNTYRLPNASGWPVGVSIGHDRHVVAATSDGQIYGFAPA</sequence>
<dbReference type="STRING" id="912594.AWC12_13625"/>
<dbReference type="Proteomes" id="UP000078396">
    <property type="component" value="Unassembled WGS sequence"/>
</dbReference>
<accession>A0A178LZ72</accession>
<feature type="chain" id="PRO_5039178555" evidence="1">
    <location>
        <begin position="20"/>
        <end position="429"/>
    </location>
</feature>
<proteinExistence type="predicted"/>
<feature type="signal peptide" evidence="1">
    <location>
        <begin position="1"/>
        <end position="19"/>
    </location>
</feature>
<feature type="domain" description="Pyrrolo-quinoline quinone repeat" evidence="2">
    <location>
        <begin position="260"/>
        <end position="376"/>
    </location>
</feature>
<protein>
    <submittedName>
        <fullName evidence="3">Pyrrolo-quinoline quinone</fullName>
    </submittedName>
</protein>
<evidence type="ECO:0000259" key="2">
    <source>
        <dbReference type="Pfam" id="PF13360"/>
    </source>
</evidence>
<dbReference type="InterPro" id="IPR011047">
    <property type="entry name" value="Quinoprotein_ADH-like_sf"/>
</dbReference>
<reference evidence="3 4" key="1">
    <citation type="submission" date="2016-04" db="EMBL/GenBank/DDBJ databases">
        <title>Draft Genome Sequences of Staphylococcus capitis Strain H36, S. capitis Strain H65, S. cohnii Strain H62, S. hominis Strain H69, Mycobacterium iranicum Strain H39, Plantibacter sp. Strain H53, Pseudomonas oryzihabitans Strain H72, and Microbacterium sp. Strain H83, isolated from residential settings.</title>
        <authorList>
            <person name="Lymperopoulou D."/>
            <person name="Adams R.I."/>
            <person name="Lindow S."/>
            <person name="Coil D.A."/>
            <person name="Jospin G."/>
            <person name="Eisen J.A."/>
        </authorList>
    </citation>
    <scope>NUCLEOTIDE SEQUENCE [LARGE SCALE GENOMIC DNA]</scope>
    <source>
        <strain evidence="3 4">H39</strain>
    </source>
</reference>
<dbReference type="SUPFAM" id="SSF50998">
    <property type="entry name" value="Quinoprotein alcohol dehydrogenase-like"/>
    <property type="match status" value="1"/>
</dbReference>